<sequence>MQFSSFVVEQGTAEMYYVARSWSFASLGGRSMISNVAPTKLLQVSFMNVLWPKLCSLYHTPVSCFTGPPCAFGYKRVTAAVGPRFWVAIFVIIGVCY</sequence>
<reference evidence="1" key="1">
    <citation type="submission" date="2023-05" db="EMBL/GenBank/DDBJ databases">
        <title>Nepenthes gracilis genome sequencing.</title>
        <authorList>
            <person name="Fukushima K."/>
        </authorList>
    </citation>
    <scope>NUCLEOTIDE SEQUENCE</scope>
    <source>
        <strain evidence="1">SING2019-196</strain>
    </source>
</reference>
<protein>
    <submittedName>
        <fullName evidence="1">Uncharacterized protein</fullName>
    </submittedName>
</protein>
<accession>A0AAD3SJM0</accession>
<evidence type="ECO:0000313" key="2">
    <source>
        <dbReference type="Proteomes" id="UP001279734"/>
    </source>
</evidence>
<evidence type="ECO:0000313" key="1">
    <source>
        <dbReference type="EMBL" id="GMH12800.1"/>
    </source>
</evidence>
<keyword evidence="2" id="KW-1185">Reference proteome</keyword>
<gene>
    <name evidence="1" type="ORF">Nepgr_014641</name>
</gene>
<dbReference type="AlphaFoldDB" id="A0AAD3SJM0"/>
<comment type="caution">
    <text evidence="1">The sequence shown here is derived from an EMBL/GenBank/DDBJ whole genome shotgun (WGS) entry which is preliminary data.</text>
</comment>
<dbReference type="Proteomes" id="UP001279734">
    <property type="component" value="Unassembled WGS sequence"/>
</dbReference>
<name>A0AAD3SJM0_NEPGR</name>
<proteinExistence type="predicted"/>
<dbReference type="EMBL" id="BSYO01000012">
    <property type="protein sequence ID" value="GMH12800.1"/>
    <property type="molecule type" value="Genomic_DNA"/>
</dbReference>
<organism evidence="1 2">
    <name type="scientific">Nepenthes gracilis</name>
    <name type="common">Slender pitcher plant</name>
    <dbReference type="NCBI Taxonomy" id="150966"/>
    <lineage>
        <taxon>Eukaryota</taxon>
        <taxon>Viridiplantae</taxon>
        <taxon>Streptophyta</taxon>
        <taxon>Embryophyta</taxon>
        <taxon>Tracheophyta</taxon>
        <taxon>Spermatophyta</taxon>
        <taxon>Magnoliopsida</taxon>
        <taxon>eudicotyledons</taxon>
        <taxon>Gunneridae</taxon>
        <taxon>Pentapetalae</taxon>
        <taxon>Caryophyllales</taxon>
        <taxon>Nepenthaceae</taxon>
        <taxon>Nepenthes</taxon>
    </lineage>
</organism>